<protein>
    <recommendedName>
        <fullName evidence="8 9">Triosephosphate isomerase</fullName>
        <shortName evidence="8">TIM</shortName>
        <shortName evidence="8">TPI</shortName>
        <ecNumber evidence="8 9">5.3.1.1</ecNumber>
    </recommendedName>
    <alternativeName>
        <fullName evidence="8">Triose-phosphate isomerase</fullName>
    </alternativeName>
</protein>
<feature type="binding site" evidence="8">
    <location>
        <position position="175"/>
    </location>
    <ligand>
        <name>substrate</name>
    </ligand>
</feature>
<keyword evidence="4 8" id="KW-0312">Gluconeogenesis</keyword>
<evidence type="ECO:0000256" key="5">
    <source>
        <dbReference type="ARBA" id="ARBA00022490"/>
    </source>
</evidence>
<dbReference type="AlphaFoldDB" id="A0A511AYH4"/>
<evidence type="ECO:0000256" key="4">
    <source>
        <dbReference type="ARBA" id="ARBA00022432"/>
    </source>
</evidence>
<dbReference type="UniPathway" id="UPA01066"/>
<feature type="binding site" evidence="8">
    <location>
        <begin position="11"/>
        <end position="13"/>
    </location>
    <ligand>
        <name>substrate</name>
    </ligand>
</feature>
<evidence type="ECO:0000313" key="11">
    <source>
        <dbReference type="Proteomes" id="UP000321230"/>
    </source>
</evidence>
<dbReference type="UniPathway" id="UPA00138"/>
<evidence type="ECO:0000256" key="2">
    <source>
        <dbReference type="ARBA" id="ARBA00004939"/>
    </source>
</evidence>
<dbReference type="Gene3D" id="3.20.20.70">
    <property type="entry name" value="Aldolase class I"/>
    <property type="match status" value="1"/>
</dbReference>
<comment type="pathway">
    <text evidence="2">Carbohydrate metabolism; erythritol degradation.</text>
</comment>
<comment type="subcellular location">
    <subcellularLocation>
        <location evidence="8 9">Cytoplasm</location>
    </subcellularLocation>
</comment>
<sequence>MTALPKLVVGNWKMHGLREHASHLARAIAEGVRSIEGNVQTIICPPFTQLAGVHDIIDASGPTGQFFLGAQDCHTTASGPFTGDISATMLADLGTKYVILGHSERRQAHGETSQIVCKKVQAAEAAGLIPIVCVGETLAERREGRTASVLAAQIESSLTDRFTGVLAYEPVWAIGSGIIPPREELERTAALIVGLLQSHLKADDIRVPILYGGSVTASQAPSILSIGALDGVLVGSASLEAEGFLDIIRVAASFSSPPLIQTGSFRS</sequence>
<keyword evidence="7 8" id="KW-0413">Isomerase</keyword>
<keyword evidence="11" id="KW-1185">Reference proteome</keyword>
<name>A0A511AYH4_9PROT</name>
<feature type="active site" description="Proton acceptor" evidence="8">
    <location>
        <position position="169"/>
    </location>
</feature>
<evidence type="ECO:0000256" key="1">
    <source>
        <dbReference type="ARBA" id="ARBA00000148"/>
    </source>
</evidence>
<dbReference type="UniPathway" id="UPA00109">
    <property type="reaction ID" value="UER00189"/>
</dbReference>
<evidence type="ECO:0000256" key="7">
    <source>
        <dbReference type="ARBA" id="ARBA00023235"/>
    </source>
</evidence>
<dbReference type="PANTHER" id="PTHR21139:SF42">
    <property type="entry name" value="TRIOSEPHOSPHATE ISOMERASE"/>
    <property type="match status" value="1"/>
</dbReference>
<dbReference type="HAMAP" id="MF_00147_B">
    <property type="entry name" value="TIM_B"/>
    <property type="match status" value="1"/>
</dbReference>
<evidence type="ECO:0000313" key="10">
    <source>
        <dbReference type="EMBL" id="GEK93250.1"/>
    </source>
</evidence>
<evidence type="ECO:0000256" key="9">
    <source>
        <dbReference type="RuleBase" id="RU363013"/>
    </source>
</evidence>
<comment type="pathway">
    <text evidence="8 9">Carbohydrate degradation; glycolysis; D-glyceraldehyde 3-phosphate from glycerone phosphate: step 1/1.</text>
</comment>
<comment type="catalytic activity">
    <reaction evidence="1">
        <text>L-erythrulose 1-phosphate = D-erythrulose 4-phosphate</text>
        <dbReference type="Rhea" id="RHEA:49588"/>
        <dbReference type="ChEBI" id="CHEBI:58002"/>
        <dbReference type="ChEBI" id="CHEBI:90796"/>
        <dbReference type="EC" id="5.3.1.33"/>
    </reaction>
</comment>
<comment type="subunit">
    <text evidence="8 9">Homodimer.</text>
</comment>
<proteinExistence type="inferred from homology"/>
<comment type="catalytic activity">
    <reaction evidence="8 9">
        <text>D-glyceraldehyde 3-phosphate = dihydroxyacetone phosphate</text>
        <dbReference type="Rhea" id="RHEA:18585"/>
        <dbReference type="ChEBI" id="CHEBI:57642"/>
        <dbReference type="ChEBI" id="CHEBI:59776"/>
        <dbReference type="EC" id="5.3.1.1"/>
    </reaction>
</comment>
<dbReference type="EMBL" id="BJUZ01000001">
    <property type="protein sequence ID" value="GEK93250.1"/>
    <property type="molecule type" value="Genomic_DNA"/>
</dbReference>
<dbReference type="InterPro" id="IPR035990">
    <property type="entry name" value="TIM_sf"/>
</dbReference>
<comment type="pathway">
    <text evidence="8 9">Carbohydrate biosynthesis; gluconeogenesis.</text>
</comment>
<comment type="function">
    <text evidence="8">Involved in the gluconeogenesis. Catalyzes stereospecifically the conversion of dihydroxyacetone phosphate (DHAP) to D-glyceraldehyde-3-phosphate (G3P).</text>
</comment>
<dbReference type="GO" id="GO:0006096">
    <property type="term" value="P:glycolytic process"/>
    <property type="evidence" value="ECO:0007669"/>
    <property type="project" value="UniProtKB-UniRule"/>
</dbReference>
<evidence type="ECO:0000256" key="3">
    <source>
        <dbReference type="ARBA" id="ARBA00007422"/>
    </source>
</evidence>
<dbReference type="GO" id="GO:0006094">
    <property type="term" value="P:gluconeogenesis"/>
    <property type="evidence" value="ECO:0007669"/>
    <property type="project" value="UniProtKB-UniRule"/>
</dbReference>
<dbReference type="Pfam" id="PF00121">
    <property type="entry name" value="TIM"/>
    <property type="match status" value="1"/>
</dbReference>
<comment type="caution">
    <text evidence="8">Lacks conserved residue(s) required for the propagation of feature annotation.</text>
</comment>
<dbReference type="NCBIfam" id="TIGR00419">
    <property type="entry name" value="tim"/>
    <property type="match status" value="1"/>
</dbReference>
<dbReference type="Proteomes" id="UP000321230">
    <property type="component" value="Unassembled WGS sequence"/>
</dbReference>
<comment type="caution">
    <text evidence="10">The sequence shown here is derived from an EMBL/GenBank/DDBJ whole genome shotgun (WGS) entry which is preliminary data.</text>
</comment>
<dbReference type="GO" id="GO:0019563">
    <property type="term" value="P:glycerol catabolic process"/>
    <property type="evidence" value="ECO:0007669"/>
    <property type="project" value="TreeGrafter"/>
</dbReference>
<dbReference type="CDD" id="cd00311">
    <property type="entry name" value="TIM"/>
    <property type="match status" value="1"/>
</dbReference>
<keyword evidence="5 8" id="KW-0963">Cytoplasm</keyword>
<dbReference type="OrthoDB" id="9809429at2"/>
<comment type="similarity">
    <text evidence="3 8 9">Belongs to the triosephosphate isomerase family.</text>
</comment>
<gene>
    <name evidence="8 10" type="primary">tpiA</name>
    <name evidence="10" type="ORF">GWA01_10200</name>
</gene>
<dbReference type="PANTHER" id="PTHR21139">
    <property type="entry name" value="TRIOSEPHOSPHATE ISOMERASE"/>
    <property type="match status" value="1"/>
</dbReference>
<feature type="active site" description="Electrophile" evidence="8">
    <location>
        <position position="102"/>
    </location>
</feature>
<dbReference type="GO" id="GO:0046166">
    <property type="term" value="P:glyceraldehyde-3-phosphate biosynthetic process"/>
    <property type="evidence" value="ECO:0007669"/>
    <property type="project" value="TreeGrafter"/>
</dbReference>
<dbReference type="PROSITE" id="PS51440">
    <property type="entry name" value="TIM_2"/>
    <property type="match status" value="1"/>
</dbReference>
<dbReference type="InterPro" id="IPR020861">
    <property type="entry name" value="Triosephosphate_isomerase_AS"/>
</dbReference>
<dbReference type="InterPro" id="IPR013785">
    <property type="entry name" value="Aldolase_TIM"/>
</dbReference>
<dbReference type="InterPro" id="IPR000652">
    <property type="entry name" value="Triosephosphate_isomerase"/>
</dbReference>
<dbReference type="PROSITE" id="PS00171">
    <property type="entry name" value="TIM_1"/>
    <property type="match status" value="1"/>
</dbReference>
<evidence type="ECO:0000256" key="6">
    <source>
        <dbReference type="ARBA" id="ARBA00023152"/>
    </source>
</evidence>
<organism evidence="10 11">
    <name type="scientific">Gluconobacter wancherniae NBRC 103581</name>
    <dbReference type="NCBI Taxonomy" id="656744"/>
    <lineage>
        <taxon>Bacteria</taxon>
        <taxon>Pseudomonadati</taxon>
        <taxon>Pseudomonadota</taxon>
        <taxon>Alphaproteobacteria</taxon>
        <taxon>Acetobacterales</taxon>
        <taxon>Acetobacteraceae</taxon>
        <taxon>Gluconobacter</taxon>
    </lineage>
</organism>
<dbReference type="GO" id="GO:0004807">
    <property type="term" value="F:triose-phosphate isomerase activity"/>
    <property type="evidence" value="ECO:0007669"/>
    <property type="project" value="UniProtKB-UniRule"/>
</dbReference>
<dbReference type="SUPFAM" id="SSF51351">
    <property type="entry name" value="Triosephosphate isomerase (TIM)"/>
    <property type="match status" value="1"/>
</dbReference>
<reference evidence="10 11" key="1">
    <citation type="submission" date="2019-07" db="EMBL/GenBank/DDBJ databases">
        <title>Whole genome shotgun sequence of Gluconobacter wancherniae NBRC 103581.</title>
        <authorList>
            <person name="Hosoyama A."/>
            <person name="Uohara A."/>
            <person name="Ohji S."/>
            <person name="Ichikawa N."/>
        </authorList>
    </citation>
    <scope>NUCLEOTIDE SEQUENCE [LARGE SCALE GENOMIC DNA]</scope>
    <source>
        <strain evidence="10 11">NBRC 103581</strain>
    </source>
</reference>
<feature type="binding site" evidence="8">
    <location>
        <position position="214"/>
    </location>
    <ligand>
        <name>substrate</name>
    </ligand>
</feature>
<accession>A0A511AYH4</accession>
<dbReference type="EC" id="5.3.1.1" evidence="8 9"/>
<dbReference type="InterPro" id="IPR022896">
    <property type="entry name" value="TrioseP_Isoase_bac/euk"/>
</dbReference>
<keyword evidence="6 8" id="KW-0324">Glycolysis</keyword>
<dbReference type="GO" id="GO:0005829">
    <property type="term" value="C:cytosol"/>
    <property type="evidence" value="ECO:0007669"/>
    <property type="project" value="TreeGrafter"/>
</dbReference>
<evidence type="ECO:0000256" key="8">
    <source>
        <dbReference type="HAMAP-Rule" id="MF_00147"/>
    </source>
</evidence>